<accession>A0A3N2C4G6</accession>
<dbReference type="Proteomes" id="UP000266915">
    <property type="component" value="Unassembled WGS sequence"/>
</dbReference>
<comment type="similarity">
    <text evidence="1">Belongs to the LysR transcriptional regulatory family.</text>
</comment>
<feature type="domain" description="LysR substrate-binding" evidence="6">
    <location>
        <begin position="46"/>
        <end position="220"/>
    </location>
</feature>
<organism evidence="7 8">
    <name type="scientific">Plantibacter flavus</name>
    <dbReference type="NCBI Taxonomy" id="150123"/>
    <lineage>
        <taxon>Bacteria</taxon>
        <taxon>Bacillati</taxon>
        <taxon>Actinomycetota</taxon>
        <taxon>Actinomycetes</taxon>
        <taxon>Micrococcales</taxon>
        <taxon>Microbacteriaceae</taxon>
        <taxon>Plantibacter</taxon>
    </lineage>
</organism>
<keyword evidence="8" id="KW-1185">Reference proteome</keyword>
<dbReference type="EMBL" id="RKHL01000001">
    <property type="protein sequence ID" value="ROR82402.1"/>
    <property type="molecule type" value="Genomic_DNA"/>
</dbReference>
<dbReference type="GO" id="GO:0032993">
    <property type="term" value="C:protein-DNA complex"/>
    <property type="evidence" value="ECO:0007669"/>
    <property type="project" value="TreeGrafter"/>
</dbReference>
<evidence type="ECO:0000256" key="2">
    <source>
        <dbReference type="ARBA" id="ARBA00023015"/>
    </source>
</evidence>
<reference evidence="7 8" key="1">
    <citation type="submission" date="2018-11" db="EMBL/GenBank/DDBJ databases">
        <title>Sequencing the genomes of 1000 actinobacteria strains.</title>
        <authorList>
            <person name="Klenk H.-P."/>
        </authorList>
    </citation>
    <scope>NUCLEOTIDE SEQUENCE [LARGE SCALE GENOMIC DNA]</scope>
    <source>
        <strain evidence="7 8">DSM 14012</strain>
    </source>
</reference>
<evidence type="ECO:0000256" key="3">
    <source>
        <dbReference type="ARBA" id="ARBA00023125"/>
    </source>
</evidence>
<evidence type="ECO:0000313" key="7">
    <source>
        <dbReference type="EMBL" id="ROR82402.1"/>
    </source>
</evidence>
<dbReference type="SUPFAM" id="SSF53850">
    <property type="entry name" value="Periplasmic binding protein-like II"/>
    <property type="match status" value="1"/>
</dbReference>
<dbReference type="AlphaFoldDB" id="A0A3N2C4G6"/>
<dbReference type="PANTHER" id="PTHR30346">
    <property type="entry name" value="TRANSCRIPTIONAL DUAL REGULATOR HCAR-RELATED"/>
    <property type="match status" value="1"/>
</dbReference>
<dbReference type="Gene3D" id="3.40.190.10">
    <property type="entry name" value="Periplasmic binding protein-like II"/>
    <property type="match status" value="2"/>
</dbReference>
<keyword evidence="3" id="KW-0238">DNA-binding</keyword>
<comment type="caution">
    <text evidence="7">The sequence shown here is derived from an EMBL/GenBank/DDBJ whole genome shotgun (WGS) entry which is preliminary data.</text>
</comment>
<dbReference type="GO" id="GO:0003677">
    <property type="term" value="F:DNA binding"/>
    <property type="evidence" value="ECO:0007669"/>
    <property type="project" value="UniProtKB-KW"/>
</dbReference>
<dbReference type="InterPro" id="IPR005119">
    <property type="entry name" value="LysR_subst-bd"/>
</dbReference>
<dbReference type="CDD" id="cd08414">
    <property type="entry name" value="PBP2_LTTR_aromatics_like"/>
    <property type="match status" value="1"/>
</dbReference>
<feature type="region of interest" description="Disordered" evidence="5">
    <location>
        <begin position="221"/>
        <end position="288"/>
    </location>
</feature>
<feature type="compositionally biased region" description="Polar residues" evidence="5">
    <location>
        <begin position="252"/>
        <end position="264"/>
    </location>
</feature>
<evidence type="ECO:0000313" key="8">
    <source>
        <dbReference type="Proteomes" id="UP000266915"/>
    </source>
</evidence>
<evidence type="ECO:0000259" key="6">
    <source>
        <dbReference type="Pfam" id="PF03466"/>
    </source>
</evidence>
<name>A0A3N2C4G6_9MICO</name>
<dbReference type="GO" id="GO:0003700">
    <property type="term" value="F:DNA-binding transcription factor activity"/>
    <property type="evidence" value="ECO:0007669"/>
    <property type="project" value="TreeGrafter"/>
</dbReference>
<keyword evidence="2" id="KW-0805">Transcription regulation</keyword>
<dbReference type="Pfam" id="PF03466">
    <property type="entry name" value="LysR_substrate"/>
    <property type="match status" value="1"/>
</dbReference>
<feature type="compositionally biased region" description="Polar residues" evidence="5">
    <location>
        <begin position="221"/>
        <end position="231"/>
    </location>
</feature>
<dbReference type="PANTHER" id="PTHR30346:SF0">
    <property type="entry name" value="HCA OPERON TRANSCRIPTIONAL ACTIVATOR HCAR"/>
    <property type="match status" value="1"/>
</dbReference>
<gene>
    <name evidence="7" type="ORF">EDD42_2492</name>
</gene>
<feature type="compositionally biased region" description="Low complexity" evidence="5">
    <location>
        <begin position="233"/>
        <end position="242"/>
    </location>
</feature>
<protein>
    <submittedName>
        <fullName evidence="7">LysR substrate binding domain-containing protein</fullName>
    </submittedName>
</protein>
<evidence type="ECO:0000256" key="1">
    <source>
        <dbReference type="ARBA" id="ARBA00009437"/>
    </source>
</evidence>
<evidence type="ECO:0000256" key="5">
    <source>
        <dbReference type="SAM" id="MobiDB-lite"/>
    </source>
</evidence>
<keyword evidence="4" id="KW-0804">Transcription</keyword>
<evidence type="ECO:0000256" key="4">
    <source>
        <dbReference type="ARBA" id="ARBA00023163"/>
    </source>
</evidence>
<proteinExistence type="inferred from homology"/>
<dbReference type="RefSeq" id="WP_085513388.1">
    <property type="nucleotide sequence ID" value="NZ_FXAP01000005.1"/>
</dbReference>
<feature type="region of interest" description="Disordered" evidence="5">
    <location>
        <begin position="1"/>
        <end position="21"/>
    </location>
</feature>
<sequence>MDRQDDQVDGIDVGDDGLGADTAPEVVPPALTVAYARGVNPGKWARIWSERRPDDELRLIRVDLDEQRAVLITGAADVVLARVPIDQDGLNTIALFEELPVVVFAKGAALGAEDTVGMAALADEQLIMTPLVLEWAERATALGFDAPAAPLTADPEAAVELAASEVGIVVVPQSVARLHQRKDVEYRPIADLPSIPVVLVWPQDREDEAVEEFIGIVRGRTANSSRRSAPTEQAAAPAPQQAARRRKKPKAGSTQGTAAGTSRGAQLAARKAKQEELARERRKKRKGR</sequence>